<proteinExistence type="predicted"/>
<evidence type="ECO:0000313" key="2">
    <source>
        <dbReference type="Proteomes" id="UP000054995"/>
    </source>
</evidence>
<dbReference type="AlphaFoldDB" id="A0A0V1FJE6"/>
<gene>
    <name evidence="1" type="ORF">T4D_5491</name>
</gene>
<keyword evidence="2" id="KW-1185">Reference proteome</keyword>
<protein>
    <submittedName>
        <fullName evidence="1">Uncharacterized protein</fullName>
    </submittedName>
</protein>
<reference evidence="1 2" key="1">
    <citation type="submission" date="2015-01" db="EMBL/GenBank/DDBJ databases">
        <title>Evolution of Trichinella species and genotypes.</title>
        <authorList>
            <person name="Korhonen P.K."/>
            <person name="Edoardo P."/>
            <person name="Giuseppe L.R."/>
            <person name="Gasser R.B."/>
        </authorList>
    </citation>
    <scope>NUCLEOTIDE SEQUENCE [LARGE SCALE GENOMIC DNA]</scope>
    <source>
        <strain evidence="1">ISS470</strain>
    </source>
</reference>
<name>A0A0V1FJE6_TRIPS</name>
<dbReference type="EMBL" id="JYDT01000077">
    <property type="protein sequence ID" value="KRY86132.1"/>
    <property type="molecule type" value="Genomic_DNA"/>
</dbReference>
<dbReference type="Proteomes" id="UP000054995">
    <property type="component" value="Unassembled WGS sequence"/>
</dbReference>
<organism evidence="1 2">
    <name type="scientific">Trichinella pseudospiralis</name>
    <name type="common">Parasitic roundworm</name>
    <dbReference type="NCBI Taxonomy" id="6337"/>
    <lineage>
        <taxon>Eukaryota</taxon>
        <taxon>Metazoa</taxon>
        <taxon>Ecdysozoa</taxon>
        <taxon>Nematoda</taxon>
        <taxon>Enoplea</taxon>
        <taxon>Dorylaimia</taxon>
        <taxon>Trichinellida</taxon>
        <taxon>Trichinellidae</taxon>
        <taxon>Trichinella</taxon>
    </lineage>
</organism>
<comment type="caution">
    <text evidence="1">The sequence shown here is derived from an EMBL/GenBank/DDBJ whole genome shotgun (WGS) entry which is preliminary data.</text>
</comment>
<accession>A0A0V1FJE6</accession>
<sequence length="103" mass="11666">MLLCLSNITSGAEFYFNKENTSNSSCWQQPYYEGSVACLRHARWACLIIMINDEELAFVAQSHTTQCAFDGLEAFSTTGNLVVKMTHSFTHSRNTFILYVLLL</sequence>
<evidence type="ECO:0000313" key="1">
    <source>
        <dbReference type="EMBL" id="KRY86132.1"/>
    </source>
</evidence>